<organism evidence="4 5">
    <name type="scientific">Pseudocercospora fuligena</name>
    <dbReference type="NCBI Taxonomy" id="685502"/>
    <lineage>
        <taxon>Eukaryota</taxon>
        <taxon>Fungi</taxon>
        <taxon>Dikarya</taxon>
        <taxon>Ascomycota</taxon>
        <taxon>Pezizomycotina</taxon>
        <taxon>Dothideomycetes</taxon>
        <taxon>Dothideomycetidae</taxon>
        <taxon>Mycosphaerellales</taxon>
        <taxon>Mycosphaerellaceae</taxon>
        <taxon>Pseudocercospora</taxon>
    </lineage>
</organism>
<feature type="non-terminal residue" evidence="4">
    <location>
        <position position="1"/>
    </location>
</feature>
<dbReference type="OrthoDB" id="5429634at2759"/>
<accession>A0A8H6RJY4</accession>
<evidence type="ECO:0000259" key="3">
    <source>
        <dbReference type="Pfam" id="PF20163"/>
    </source>
</evidence>
<dbReference type="PANTHER" id="PTHR35395:SF1">
    <property type="entry name" value="DUF6536 DOMAIN-CONTAINING PROTEIN"/>
    <property type="match status" value="1"/>
</dbReference>
<dbReference type="Proteomes" id="UP000660729">
    <property type="component" value="Unassembled WGS sequence"/>
</dbReference>
<dbReference type="PANTHER" id="PTHR35395">
    <property type="entry name" value="DUF6536 DOMAIN-CONTAINING PROTEIN"/>
    <property type="match status" value="1"/>
</dbReference>
<feature type="transmembrane region" description="Helical" evidence="2">
    <location>
        <begin position="607"/>
        <end position="631"/>
    </location>
</feature>
<feature type="transmembrane region" description="Helical" evidence="2">
    <location>
        <begin position="489"/>
        <end position="511"/>
    </location>
</feature>
<feature type="transmembrane region" description="Helical" evidence="2">
    <location>
        <begin position="415"/>
        <end position="439"/>
    </location>
</feature>
<feature type="transmembrane region" description="Helical" evidence="2">
    <location>
        <begin position="75"/>
        <end position="98"/>
    </location>
</feature>
<feature type="transmembrane region" description="Helical" evidence="2">
    <location>
        <begin position="766"/>
        <end position="789"/>
    </location>
</feature>
<evidence type="ECO:0000313" key="5">
    <source>
        <dbReference type="Proteomes" id="UP000660729"/>
    </source>
</evidence>
<dbReference type="InterPro" id="IPR046623">
    <property type="entry name" value="DUF6536"/>
</dbReference>
<comment type="caution">
    <text evidence="4">The sequence shown here is derived from an EMBL/GenBank/DDBJ whole genome shotgun (WGS) entry which is preliminary data.</text>
</comment>
<dbReference type="Pfam" id="PF20163">
    <property type="entry name" value="DUF6536"/>
    <property type="match status" value="1"/>
</dbReference>
<dbReference type="AlphaFoldDB" id="A0A8H6RJY4"/>
<reference evidence="4" key="1">
    <citation type="submission" date="2020-04" db="EMBL/GenBank/DDBJ databases">
        <title>Draft genome resource of the tomato pathogen Pseudocercospora fuligena.</title>
        <authorList>
            <person name="Zaccaron A."/>
        </authorList>
    </citation>
    <scope>NUCLEOTIDE SEQUENCE</scope>
    <source>
        <strain evidence="4">PF001</strain>
    </source>
</reference>
<gene>
    <name evidence="4" type="ORF">HII31_06145</name>
</gene>
<name>A0A8H6RJY4_9PEZI</name>
<keyword evidence="2" id="KW-0812">Transmembrane</keyword>
<proteinExistence type="predicted"/>
<evidence type="ECO:0000256" key="1">
    <source>
        <dbReference type="SAM" id="MobiDB-lite"/>
    </source>
</evidence>
<feature type="transmembrane region" description="Helical" evidence="2">
    <location>
        <begin position="651"/>
        <end position="675"/>
    </location>
</feature>
<feature type="transmembrane region" description="Helical" evidence="2">
    <location>
        <begin position="124"/>
        <end position="144"/>
    </location>
</feature>
<sequence>RIESLRHPRDGSFAGRDSTNELSIVELRELPLHSHDEGYVQLHLADNRFESRDISNLRKRNGKLHGRLQGWRFGLAIWALASWIVLVLNISLAIYAAYHHISRKGGILTLYQGSCSVVRKRSMIFALVINIMGTTLLAGSNYTMQCLASPTRDEIDTAHTKGDWLEIGVPSIRNLMGRVSWSRTGACFLLGLCSLPTHLLFNSVIFRTATSNSFGTGVAGPAFPDILPPELLQPWSYSCNHTETDYLEDDTYNRTTQIVNFTSTLIPDRSNSYVEDYTNLVRNSTPYPTINLTVEDCLAIYQKAEVSDYGPVVFFIEPHEGDSATGFLFATDSMDYAYQFYGYRTGTTGVHNNVTDLDSVEKAIVSMIPTSEASYWGPVDSPMLLSVNPGCDSPQTYNVSYCLAMKVPERCEMDISLYILVTVIGCNLFTCATMLWTFWTRKEATMVTVGDAICSYLDMPQRLPRSRNAPSPRARAEKTNRSWVSGTDYGTWASFVFLATISIMIISVWSFTKTGLQLIQDVPNGRSTLSTSNTRPGNDSGFIANAFTLNLPQILLTILCLLCNKALSGMLMAREWIAFSSTRKALRVTDPRGDQQSTYFLSMPYQYAIPLLLASVLLHWIMSQCFFLISIKTVFYSRTGMILSQSVVSKIGIGPWAASVAAILLSVTLIVMTTISCRSFHGGMPIVGCSSLAIARNANRGEDDVDAAYLPLKWGKSAESASSARCKCIFSSQDCSTCKHTTQSESSTRRERSNGAQTRPRTRLRLSVIASIAAGGSCVFNAMSLFWAITNSQNQ</sequence>
<feature type="non-terminal residue" evidence="4">
    <location>
        <position position="795"/>
    </location>
</feature>
<feature type="domain" description="DUF6536" evidence="3">
    <location>
        <begin position="71"/>
        <end position="223"/>
    </location>
</feature>
<dbReference type="EMBL" id="JABCIY010000121">
    <property type="protein sequence ID" value="KAF7192513.1"/>
    <property type="molecule type" value="Genomic_DNA"/>
</dbReference>
<evidence type="ECO:0000313" key="4">
    <source>
        <dbReference type="EMBL" id="KAF7192513.1"/>
    </source>
</evidence>
<evidence type="ECO:0000256" key="2">
    <source>
        <dbReference type="SAM" id="Phobius"/>
    </source>
</evidence>
<feature type="region of interest" description="Disordered" evidence="1">
    <location>
        <begin position="739"/>
        <end position="760"/>
    </location>
</feature>
<keyword evidence="2" id="KW-0472">Membrane</keyword>
<keyword evidence="2" id="KW-1133">Transmembrane helix</keyword>
<protein>
    <recommendedName>
        <fullName evidence="3">DUF6536 domain-containing protein</fullName>
    </recommendedName>
</protein>
<keyword evidence="5" id="KW-1185">Reference proteome</keyword>